<evidence type="ECO:0000256" key="1">
    <source>
        <dbReference type="ARBA" id="ARBA00022987"/>
    </source>
</evidence>
<sequence>MPEDGRACYVYGVVMDDRPDESVKDLPAVGDPEAPVTLVRQGGQAAVVSEVPVDKPLGTPEDLRTHARVLDHLAAQGSPVLPFRFGTVVRDTAAVADELLAEGHDDFARGLDRLRGRTQLTVRARYDQDAVLREVVTEQPEARRLRDELRGLPEDAGYEQRIELGQLVMDSIAAKRSVDALELDRRLAPYALGSVSEEPASPEGLINASFLVEDAKRQAFEEAAEELAAHWHGRVRMRLLGPLAPYDFVAEATLEVADAALEVADAALEEDAALEGKNATLEGKEGDE</sequence>
<proteinExistence type="inferred from homology"/>
<evidence type="ECO:0000313" key="4">
    <source>
        <dbReference type="EMBL" id="MBI0317807.1"/>
    </source>
</evidence>
<keyword evidence="5" id="KW-1185">Reference proteome</keyword>
<dbReference type="PANTHER" id="PTHR36852:SF1">
    <property type="entry name" value="PROTEIN GVPL 2"/>
    <property type="match status" value="1"/>
</dbReference>
<gene>
    <name evidence="4" type="ORF">JBF12_33495</name>
</gene>
<protein>
    <submittedName>
        <fullName evidence="4">GvpL/GvpF family gas vesicle protein</fullName>
    </submittedName>
</protein>
<organism evidence="4 5">
    <name type="scientific">Streptomyces javensis</name>
    <dbReference type="NCBI Taxonomy" id="114698"/>
    <lineage>
        <taxon>Bacteria</taxon>
        <taxon>Bacillati</taxon>
        <taxon>Actinomycetota</taxon>
        <taxon>Actinomycetes</taxon>
        <taxon>Kitasatosporales</taxon>
        <taxon>Streptomycetaceae</taxon>
        <taxon>Streptomyces</taxon>
        <taxon>Streptomyces violaceusniger group</taxon>
    </lineage>
</organism>
<comment type="caution">
    <text evidence="4">The sequence shown here is derived from an EMBL/GenBank/DDBJ whole genome shotgun (WGS) entry which is preliminary data.</text>
</comment>
<dbReference type="PANTHER" id="PTHR36852">
    <property type="entry name" value="PROTEIN GVPL 2"/>
    <property type="match status" value="1"/>
</dbReference>
<keyword evidence="1" id="KW-0304">Gas vesicle</keyword>
<dbReference type="RefSeq" id="WP_198280498.1">
    <property type="nucleotide sequence ID" value="NZ_BAAAIF010000008.1"/>
</dbReference>
<dbReference type="Pfam" id="PF06386">
    <property type="entry name" value="GvpL_GvpF"/>
    <property type="match status" value="1"/>
</dbReference>
<dbReference type="EMBL" id="JAEEAQ010000472">
    <property type="protein sequence ID" value="MBI0317807.1"/>
    <property type="molecule type" value="Genomic_DNA"/>
</dbReference>
<evidence type="ECO:0000256" key="2">
    <source>
        <dbReference type="ARBA" id="ARBA00035108"/>
    </source>
</evidence>
<dbReference type="Proteomes" id="UP000638849">
    <property type="component" value="Unassembled WGS sequence"/>
</dbReference>
<reference evidence="4 5" key="1">
    <citation type="submission" date="2020-12" db="EMBL/GenBank/DDBJ databases">
        <authorList>
            <person name="Kusuma A.B."/>
            <person name="Nouioui I."/>
            <person name="Goodfellow M."/>
        </authorList>
    </citation>
    <scope>NUCLEOTIDE SEQUENCE [LARGE SCALE GENOMIC DNA]</scope>
    <source>
        <strain evidence="4 5">DSM 41764</strain>
    </source>
</reference>
<dbReference type="InterPro" id="IPR009430">
    <property type="entry name" value="GvpL/GvpF"/>
</dbReference>
<name>A0ABS0RK78_9ACTN</name>
<evidence type="ECO:0000256" key="3">
    <source>
        <dbReference type="ARBA" id="ARBA00035643"/>
    </source>
</evidence>
<evidence type="ECO:0000313" key="5">
    <source>
        <dbReference type="Proteomes" id="UP000638849"/>
    </source>
</evidence>
<comment type="subcellular location">
    <subcellularLocation>
        <location evidence="2">Gas vesicle</location>
    </subcellularLocation>
</comment>
<accession>A0ABS0RK78</accession>
<comment type="similarity">
    <text evidence="3">Belongs to the gas vesicle GvpF/GvpL family.</text>
</comment>